<evidence type="ECO:0000256" key="1">
    <source>
        <dbReference type="ARBA" id="ARBA00022603"/>
    </source>
</evidence>
<accession>A0A2N8PGF5</accession>
<dbReference type="RefSeq" id="WP_102922781.1">
    <property type="nucleotide sequence ID" value="NZ_LJSN01000002.1"/>
</dbReference>
<dbReference type="GO" id="GO:0032259">
    <property type="term" value="P:methylation"/>
    <property type="evidence" value="ECO:0007669"/>
    <property type="project" value="UniProtKB-KW"/>
</dbReference>
<comment type="caution">
    <text evidence="4">The sequence shown here is derived from an EMBL/GenBank/DDBJ whole genome shotgun (WGS) entry which is preliminary data.</text>
</comment>
<dbReference type="PROSITE" id="PS51682">
    <property type="entry name" value="SAM_OMT_I"/>
    <property type="match status" value="1"/>
</dbReference>
<evidence type="ECO:0000256" key="3">
    <source>
        <dbReference type="ARBA" id="ARBA00022691"/>
    </source>
</evidence>
<evidence type="ECO:0000256" key="2">
    <source>
        <dbReference type="ARBA" id="ARBA00022679"/>
    </source>
</evidence>
<dbReference type="EMBL" id="LJSN01000002">
    <property type="protein sequence ID" value="PNE40108.1"/>
    <property type="molecule type" value="Genomic_DNA"/>
</dbReference>
<evidence type="ECO:0000313" key="4">
    <source>
        <dbReference type="EMBL" id="PNE40108.1"/>
    </source>
</evidence>
<dbReference type="Pfam" id="PF01596">
    <property type="entry name" value="Methyltransf_3"/>
    <property type="match status" value="1"/>
</dbReference>
<reference evidence="5" key="1">
    <citation type="submission" date="2015-09" db="EMBL/GenBank/DDBJ databases">
        <authorList>
            <person name="Graham D.E."/>
            <person name="Mahan K.M."/>
            <person name="Klingeman D.M."/>
            <person name="Fida T."/>
            <person name="Giannone R.J."/>
            <person name="Hettich R.L."/>
            <person name="Parry R.J."/>
            <person name="Spain J.C."/>
        </authorList>
    </citation>
    <scope>NUCLEOTIDE SEQUENCE [LARGE SCALE GENOMIC DNA]</scope>
    <source>
        <strain evidence="5">JCM 4701</strain>
    </source>
</reference>
<dbReference type="InterPro" id="IPR050362">
    <property type="entry name" value="Cation-dep_OMT"/>
</dbReference>
<protein>
    <submittedName>
        <fullName evidence="4">SAM-dependent methyltransferase</fullName>
    </submittedName>
</protein>
<evidence type="ECO:0000313" key="5">
    <source>
        <dbReference type="Proteomes" id="UP000236047"/>
    </source>
</evidence>
<keyword evidence="2 4" id="KW-0808">Transferase</keyword>
<dbReference type="AlphaFoldDB" id="A0A2N8PGF5"/>
<dbReference type="InterPro" id="IPR029063">
    <property type="entry name" value="SAM-dependent_MTases_sf"/>
</dbReference>
<keyword evidence="3" id="KW-0949">S-adenosyl-L-methionine</keyword>
<dbReference type="SUPFAM" id="SSF53335">
    <property type="entry name" value="S-adenosyl-L-methionine-dependent methyltransferases"/>
    <property type="match status" value="1"/>
</dbReference>
<dbReference type="Proteomes" id="UP000236047">
    <property type="component" value="Unassembled WGS sequence"/>
</dbReference>
<dbReference type="PANTHER" id="PTHR10509">
    <property type="entry name" value="O-METHYLTRANSFERASE-RELATED"/>
    <property type="match status" value="1"/>
</dbReference>
<dbReference type="GO" id="GO:0008757">
    <property type="term" value="F:S-adenosylmethionine-dependent methyltransferase activity"/>
    <property type="evidence" value="ECO:0007669"/>
    <property type="project" value="TreeGrafter"/>
</dbReference>
<gene>
    <name evidence="4" type="ORF">AOB60_03535</name>
</gene>
<dbReference type="CDD" id="cd02440">
    <property type="entry name" value="AdoMet_MTases"/>
    <property type="match status" value="1"/>
</dbReference>
<keyword evidence="1 4" id="KW-0489">Methyltransferase</keyword>
<sequence length="226" mass="24917">MTETPYDELKTVPLTREVYDYLLGQAEPPTPVQRRLAAQTHALGPLASMRVPHEQATLLTLLARLVNARRIVEVGTFTGYSTLALATGLAPGGTVLTCDTSEEWTSIARAAWREADVEDRIDLRLGPALETVTALPTRSDIDLVFLDADKPHYRHYWDLLVPRLRPGGLLIADNVLWKGQVHLPDATGNALAVREFNAHVRADPRVESVMLPVADGLTIARKRSDT</sequence>
<name>A0A2N8PGF5_STRNR</name>
<dbReference type="InterPro" id="IPR002935">
    <property type="entry name" value="SAM_O-MeTrfase"/>
</dbReference>
<dbReference type="GO" id="GO:0008171">
    <property type="term" value="F:O-methyltransferase activity"/>
    <property type="evidence" value="ECO:0007669"/>
    <property type="project" value="InterPro"/>
</dbReference>
<organism evidence="4 5">
    <name type="scientific">Streptomyces noursei</name>
    <name type="common">Streptomyces albulus</name>
    <dbReference type="NCBI Taxonomy" id="1971"/>
    <lineage>
        <taxon>Bacteria</taxon>
        <taxon>Bacillati</taxon>
        <taxon>Actinomycetota</taxon>
        <taxon>Actinomycetes</taxon>
        <taxon>Kitasatosporales</taxon>
        <taxon>Streptomycetaceae</taxon>
        <taxon>Streptomyces</taxon>
    </lineage>
</organism>
<dbReference type="PANTHER" id="PTHR10509:SF14">
    <property type="entry name" value="CAFFEOYL-COA O-METHYLTRANSFERASE 3-RELATED"/>
    <property type="match status" value="1"/>
</dbReference>
<keyword evidence="5" id="KW-1185">Reference proteome</keyword>
<proteinExistence type="predicted"/>
<dbReference type="Gene3D" id="3.40.50.150">
    <property type="entry name" value="Vaccinia Virus protein VP39"/>
    <property type="match status" value="1"/>
</dbReference>